<evidence type="ECO:0000256" key="9">
    <source>
        <dbReference type="HAMAP-Rule" id="MF_00131"/>
    </source>
</evidence>
<comment type="subunit">
    <text evidence="3 9">Tetramer of two alpha and two beta chains.</text>
</comment>
<evidence type="ECO:0000256" key="2">
    <source>
        <dbReference type="ARBA" id="ARBA00004733"/>
    </source>
</evidence>
<proteinExistence type="inferred from homology"/>
<evidence type="ECO:0000256" key="6">
    <source>
        <dbReference type="ARBA" id="ARBA00023141"/>
    </source>
</evidence>
<dbReference type="PROSITE" id="PS00167">
    <property type="entry name" value="TRP_SYNTHASE_ALPHA"/>
    <property type="match status" value="1"/>
</dbReference>
<evidence type="ECO:0000313" key="11">
    <source>
        <dbReference type="EMBL" id="APZ42947.1"/>
    </source>
</evidence>
<comment type="pathway">
    <text evidence="2 9">Amino-acid biosynthesis; L-tryptophan biosynthesis; L-tryptophan from chorismate: step 5/5.</text>
</comment>
<dbReference type="Gene3D" id="3.20.20.70">
    <property type="entry name" value="Aldolase class I"/>
    <property type="match status" value="1"/>
</dbReference>
<dbReference type="PANTHER" id="PTHR43406:SF1">
    <property type="entry name" value="TRYPTOPHAN SYNTHASE ALPHA CHAIN, CHLOROPLASTIC"/>
    <property type="match status" value="1"/>
</dbReference>
<evidence type="ECO:0000256" key="5">
    <source>
        <dbReference type="ARBA" id="ARBA00022822"/>
    </source>
</evidence>
<dbReference type="OrthoDB" id="9804578at2"/>
<evidence type="ECO:0000256" key="4">
    <source>
        <dbReference type="ARBA" id="ARBA00022605"/>
    </source>
</evidence>
<dbReference type="SUPFAM" id="SSF51366">
    <property type="entry name" value="Ribulose-phoshate binding barrel"/>
    <property type="match status" value="1"/>
</dbReference>
<dbReference type="PANTHER" id="PTHR43406">
    <property type="entry name" value="TRYPTOPHAN SYNTHASE, ALPHA CHAIN"/>
    <property type="match status" value="1"/>
</dbReference>
<gene>
    <name evidence="9" type="primary">trpA</name>
    <name evidence="11" type="ORF">BW247_07455</name>
</gene>
<sequence length="280" mass="29515">MSRIAECFEALRAQGRTALVPYITAGDPEPGVTVELMHALVEGGADLIELGVPFSDPMADGPVIQAACERALQHHVGLRQVLDLVGAFRKRDARTPVVLMGYLNPLEAMGYGAFASAARAAGVDGVLIVDLPPEEGGELLRLLDEEALDPIFLLSPTSTEARIDSVCARARGYVYYVSLKGVTGADTLNVSQVAERLGLIRARCTLPVGVGFGIKDASTAAQVAQVADAVIVGSAVVRLVETHADQPQSIAEPLRALMQSMREAMDGAVQASDLLGESNR</sequence>
<dbReference type="InterPro" id="IPR002028">
    <property type="entry name" value="Trp_synthase_suA"/>
</dbReference>
<dbReference type="FunFam" id="3.20.20.70:FF:000037">
    <property type="entry name" value="Tryptophan synthase alpha chain"/>
    <property type="match status" value="1"/>
</dbReference>
<comment type="similarity">
    <text evidence="9 10">Belongs to the TrpA family.</text>
</comment>
<dbReference type="EC" id="4.2.1.20" evidence="9"/>
<keyword evidence="4 9" id="KW-0028">Amino-acid biosynthesis</keyword>
<dbReference type="GO" id="GO:0005829">
    <property type="term" value="C:cytosol"/>
    <property type="evidence" value="ECO:0007669"/>
    <property type="project" value="TreeGrafter"/>
</dbReference>
<dbReference type="Proteomes" id="UP000243807">
    <property type="component" value="Chromosome"/>
</dbReference>
<dbReference type="HAMAP" id="MF_00131">
    <property type="entry name" value="Trp_synth_alpha"/>
    <property type="match status" value="1"/>
</dbReference>
<reference evidence="11 12" key="1">
    <citation type="submission" date="2017-01" db="EMBL/GenBank/DDBJ databases">
        <title>Draft sequence of Acidihalobacter ferrooxidans strain DSM 14175 (strain V8).</title>
        <authorList>
            <person name="Khaleque H.N."/>
            <person name="Ramsay J.P."/>
            <person name="Murphy R.J.T."/>
            <person name="Kaksonen A.H."/>
            <person name="Boxall N.J."/>
            <person name="Watkin E.L.J."/>
        </authorList>
    </citation>
    <scope>NUCLEOTIDE SEQUENCE [LARGE SCALE GENOMIC DNA]</scope>
    <source>
        <strain evidence="11 12">V8</strain>
    </source>
</reference>
<name>A0A1P8UGG9_9GAMM</name>
<comment type="function">
    <text evidence="1 9">The alpha subunit is responsible for the aldol cleavage of indoleglycerol phosphate to indole and glyceraldehyde 3-phosphate.</text>
</comment>
<dbReference type="EMBL" id="CP019434">
    <property type="protein sequence ID" value="APZ42947.1"/>
    <property type="molecule type" value="Genomic_DNA"/>
</dbReference>
<evidence type="ECO:0000256" key="7">
    <source>
        <dbReference type="ARBA" id="ARBA00023239"/>
    </source>
</evidence>
<dbReference type="InterPro" id="IPR018204">
    <property type="entry name" value="Trp_synthase_alpha_AS"/>
</dbReference>
<protein>
    <recommendedName>
        <fullName evidence="9">Tryptophan synthase alpha chain</fullName>
        <ecNumber evidence="9">4.2.1.20</ecNumber>
    </recommendedName>
</protein>
<dbReference type="AlphaFoldDB" id="A0A1P8UGG9"/>
<accession>A0A1P8UGG9</accession>
<dbReference type="GO" id="GO:0004834">
    <property type="term" value="F:tryptophan synthase activity"/>
    <property type="evidence" value="ECO:0007669"/>
    <property type="project" value="UniProtKB-UniRule"/>
</dbReference>
<comment type="catalytic activity">
    <reaction evidence="8 9">
        <text>(1S,2R)-1-C-(indol-3-yl)glycerol 3-phosphate + L-serine = D-glyceraldehyde 3-phosphate + L-tryptophan + H2O</text>
        <dbReference type="Rhea" id="RHEA:10532"/>
        <dbReference type="ChEBI" id="CHEBI:15377"/>
        <dbReference type="ChEBI" id="CHEBI:33384"/>
        <dbReference type="ChEBI" id="CHEBI:57912"/>
        <dbReference type="ChEBI" id="CHEBI:58866"/>
        <dbReference type="ChEBI" id="CHEBI:59776"/>
        <dbReference type="EC" id="4.2.1.20"/>
    </reaction>
</comment>
<dbReference type="NCBIfam" id="TIGR00262">
    <property type="entry name" value="trpA"/>
    <property type="match status" value="1"/>
</dbReference>
<keyword evidence="6 9" id="KW-0057">Aromatic amino acid biosynthesis</keyword>
<feature type="active site" description="Proton acceptor" evidence="9">
    <location>
        <position position="49"/>
    </location>
</feature>
<dbReference type="InterPro" id="IPR011060">
    <property type="entry name" value="RibuloseP-bd_barrel"/>
</dbReference>
<evidence type="ECO:0000256" key="8">
    <source>
        <dbReference type="ARBA" id="ARBA00049047"/>
    </source>
</evidence>
<evidence type="ECO:0000256" key="10">
    <source>
        <dbReference type="RuleBase" id="RU003662"/>
    </source>
</evidence>
<dbReference type="RefSeq" id="WP_076836595.1">
    <property type="nucleotide sequence ID" value="NZ_CP019434.1"/>
</dbReference>
<evidence type="ECO:0000313" key="12">
    <source>
        <dbReference type="Proteomes" id="UP000243807"/>
    </source>
</evidence>
<dbReference type="STRING" id="1765967.BW247_07455"/>
<dbReference type="InterPro" id="IPR013785">
    <property type="entry name" value="Aldolase_TIM"/>
</dbReference>
<dbReference type="CDD" id="cd04724">
    <property type="entry name" value="Tryptophan_synthase_alpha"/>
    <property type="match status" value="1"/>
</dbReference>
<feature type="active site" description="Proton acceptor" evidence="9">
    <location>
        <position position="60"/>
    </location>
</feature>
<dbReference type="Pfam" id="PF00290">
    <property type="entry name" value="Trp_syntA"/>
    <property type="match status" value="1"/>
</dbReference>
<keyword evidence="5 9" id="KW-0822">Tryptophan biosynthesis</keyword>
<evidence type="ECO:0000256" key="3">
    <source>
        <dbReference type="ARBA" id="ARBA00011270"/>
    </source>
</evidence>
<organism evidence="11 12">
    <name type="scientific">Acidihalobacter ferrooxydans</name>
    <dbReference type="NCBI Taxonomy" id="1765967"/>
    <lineage>
        <taxon>Bacteria</taxon>
        <taxon>Pseudomonadati</taxon>
        <taxon>Pseudomonadota</taxon>
        <taxon>Gammaproteobacteria</taxon>
        <taxon>Chromatiales</taxon>
        <taxon>Ectothiorhodospiraceae</taxon>
        <taxon>Acidihalobacter</taxon>
    </lineage>
</organism>
<keyword evidence="7 9" id="KW-0456">Lyase</keyword>
<keyword evidence="12" id="KW-1185">Reference proteome</keyword>
<evidence type="ECO:0000256" key="1">
    <source>
        <dbReference type="ARBA" id="ARBA00003365"/>
    </source>
</evidence>
<dbReference type="UniPathway" id="UPA00035">
    <property type="reaction ID" value="UER00044"/>
</dbReference>
<dbReference type="KEGG" id="afy:BW247_07455"/>